<comment type="caution">
    <text evidence="2">The sequence shown here is derived from an EMBL/GenBank/DDBJ whole genome shotgun (WGS) entry which is preliminary data.</text>
</comment>
<evidence type="ECO:0000313" key="3">
    <source>
        <dbReference type="Proteomes" id="UP001501138"/>
    </source>
</evidence>
<dbReference type="Proteomes" id="UP001501138">
    <property type="component" value="Unassembled WGS sequence"/>
</dbReference>
<proteinExistence type="predicted"/>
<gene>
    <name evidence="2" type="ORF">GCM10009809_29010</name>
</gene>
<evidence type="ECO:0000313" key="2">
    <source>
        <dbReference type="EMBL" id="GAA1731759.1"/>
    </source>
</evidence>
<keyword evidence="3" id="KW-1185">Reference proteome</keyword>
<protein>
    <submittedName>
        <fullName evidence="2">Uncharacterized protein</fullName>
    </submittedName>
</protein>
<feature type="region of interest" description="Disordered" evidence="1">
    <location>
        <begin position="22"/>
        <end position="47"/>
    </location>
</feature>
<dbReference type="RefSeq" id="WP_344249162.1">
    <property type="nucleotide sequence ID" value="NZ_BAAAPM010000005.1"/>
</dbReference>
<accession>A0ABN2JLX4</accession>
<organism evidence="2 3">
    <name type="scientific">Isoptericola hypogeus</name>
    <dbReference type="NCBI Taxonomy" id="300179"/>
    <lineage>
        <taxon>Bacteria</taxon>
        <taxon>Bacillati</taxon>
        <taxon>Actinomycetota</taxon>
        <taxon>Actinomycetes</taxon>
        <taxon>Micrococcales</taxon>
        <taxon>Promicromonosporaceae</taxon>
        <taxon>Isoptericola</taxon>
    </lineage>
</organism>
<reference evidence="2 3" key="1">
    <citation type="journal article" date="2019" name="Int. J. Syst. Evol. Microbiol.">
        <title>The Global Catalogue of Microorganisms (GCM) 10K type strain sequencing project: providing services to taxonomists for standard genome sequencing and annotation.</title>
        <authorList>
            <consortium name="The Broad Institute Genomics Platform"/>
            <consortium name="The Broad Institute Genome Sequencing Center for Infectious Disease"/>
            <person name="Wu L."/>
            <person name="Ma J."/>
        </authorList>
    </citation>
    <scope>NUCLEOTIDE SEQUENCE [LARGE SCALE GENOMIC DNA]</scope>
    <source>
        <strain evidence="2 3">JCM 15589</strain>
    </source>
</reference>
<sequence>MGDDRGIAGRIRAWFRRAKEPPLERPRDVPFVPPAPDGARPMAGTMCVEPLRPPDVGGYGAY</sequence>
<name>A0ABN2JLX4_9MICO</name>
<dbReference type="EMBL" id="BAAAPM010000005">
    <property type="protein sequence ID" value="GAA1731759.1"/>
    <property type="molecule type" value="Genomic_DNA"/>
</dbReference>
<evidence type="ECO:0000256" key="1">
    <source>
        <dbReference type="SAM" id="MobiDB-lite"/>
    </source>
</evidence>